<keyword evidence="2" id="KW-1185">Reference proteome</keyword>
<evidence type="ECO:0000313" key="1">
    <source>
        <dbReference type="EMBL" id="GBP91816.1"/>
    </source>
</evidence>
<evidence type="ECO:0000313" key="2">
    <source>
        <dbReference type="Proteomes" id="UP000299102"/>
    </source>
</evidence>
<name>A0A4C1ZTJ6_EUMVA</name>
<proteinExistence type="predicted"/>
<dbReference type="Proteomes" id="UP000299102">
    <property type="component" value="Unassembled WGS sequence"/>
</dbReference>
<dbReference type="AlphaFoldDB" id="A0A4C1ZTJ6"/>
<reference evidence="1 2" key="1">
    <citation type="journal article" date="2019" name="Commun. Biol.">
        <title>The bagworm genome reveals a unique fibroin gene that provides high tensile strength.</title>
        <authorList>
            <person name="Kono N."/>
            <person name="Nakamura H."/>
            <person name="Ohtoshi R."/>
            <person name="Tomita M."/>
            <person name="Numata K."/>
            <person name="Arakawa K."/>
        </authorList>
    </citation>
    <scope>NUCLEOTIDE SEQUENCE [LARGE SCALE GENOMIC DNA]</scope>
</reference>
<protein>
    <submittedName>
        <fullName evidence="1">Uncharacterized protein</fullName>
    </submittedName>
</protein>
<accession>A0A4C1ZTJ6</accession>
<organism evidence="1 2">
    <name type="scientific">Eumeta variegata</name>
    <name type="common">Bagworm moth</name>
    <name type="synonym">Eumeta japonica</name>
    <dbReference type="NCBI Taxonomy" id="151549"/>
    <lineage>
        <taxon>Eukaryota</taxon>
        <taxon>Metazoa</taxon>
        <taxon>Ecdysozoa</taxon>
        <taxon>Arthropoda</taxon>
        <taxon>Hexapoda</taxon>
        <taxon>Insecta</taxon>
        <taxon>Pterygota</taxon>
        <taxon>Neoptera</taxon>
        <taxon>Endopterygota</taxon>
        <taxon>Lepidoptera</taxon>
        <taxon>Glossata</taxon>
        <taxon>Ditrysia</taxon>
        <taxon>Tineoidea</taxon>
        <taxon>Psychidae</taxon>
        <taxon>Oiketicinae</taxon>
        <taxon>Eumeta</taxon>
    </lineage>
</organism>
<sequence>MSKTHETFATLDELINSHLSKLSDSGHSQGSDESIHTETSMKTGTMSDFLLINSPNKIIPTVIPEQVNNEITNILAMQLANALKVRTGKIQQEKLIVKNESEESFNIDFTDAIIEPQQDEVEICKDYKPKGDGCCDLENNAGNVENPVSKANNVTNTPEESLPCLEDLSHLLNAKIKKMRCSTFGRVLCATYRNTYLPDHVGVHEKGIEFDFSTPSADKRAGKAQNDL</sequence>
<comment type="caution">
    <text evidence="1">The sequence shown here is derived from an EMBL/GenBank/DDBJ whole genome shotgun (WGS) entry which is preliminary data.</text>
</comment>
<gene>
    <name evidence="1" type="ORF">EVAR_50991_1</name>
</gene>
<dbReference type="OrthoDB" id="7883576at2759"/>
<dbReference type="EMBL" id="BGZK01002213">
    <property type="protein sequence ID" value="GBP91816.1"/>
    <property type="molecule type" value="Genomic_DNA"/>
</dbReference>